<dbReference type="GO" id="GO:0016020">
    <property type="term" value="C:membrane"/>
    <property type="evidence" value="ECO:0007669"/>
    <property type="project" value="UniProtKB-SubCell"/>
</dbReference>
<evidence type="ECO:0000256" key="3">
    <source>
        <dbReference type="ARBA" id="ARBA00022989"/>
    </source>
</evidence>
<accession>A0ABD8B164</accession>
<gene>
    <name evidence="6" type="ORF">V6668_06430</name>
</gene>
<reference evidence="6 7" key="1">
    <citation type="submission" date="2024-02" db="EMBL/GenBank/DDBJ databases">
        <title>Complete sequences of two Paenibacillus sp. strains and one Lysinibacillus strain isolated from the environment on STAA medium highlight biotechnological potential.</title>
        <authorList>
            <person name="Attere S.A."/>
            <person name="Piche L.C."/>
            <person name="Intertaglia L."/>
            <person name="Lami R."/>
            <person name="Charette S.J."/>
            <person name="Vincent A.T."/>
        </authorList>
    </citation>
    <scope>NUCLEOTIDE SEQUENCE [LARGE SCALE GENOMIC DNA]</scope>
    <source>
        <strain evidence="6 7">Y5S-7</strain>
    </source>
</reference>
<dbReference type="EMBL" id="CP145892">
    <property type="protein sequence ID" value="WWP23574.1"/>
    <property type="molecule type" value="Genomic_DNA"/>
</dbReference>
<keyword evidence="3" id="KW-1133">Transmembrane helix</keyword>
<evidence type="ECO:0000256" key="4">
    <source>
        <dbReference type="ARBA" id="ARBA00023136"/>
    </source>
</evidence>
<dbReference type="AlphaFoldDB" id="A0ABD8B164"/>
<comment type="subcellular location">
    <subcellularLocation>
        <location evidence="1">Membrane</location>
        <topology evidence="1">Multi-pass membrane protein</topology>
    </subcellularLocation>
</comment>
<sequence>MSSGAVRRLFLLQRRVCGGRHDRHTKSNTGLFGITRKMRSPFYIANELLSIIENGGKLGAPIKSLTGSALNVYL</sequence>
<dbReference type="GeneID" id="93475085"/>
<dbReference type="Pfam" id="PF05105">
    <property type="entry name" value="Phage_holin_4_1"/>
    <property type="match status" value="1"/>
</dbReference>
<organism evidence="6 7">
    <name type="scientific">Paenibacillus amylolyticus</name>
    <dbReference type="NCBI Taxonomy" id="1451"/>
    <lineage>
        <taxon>Bacteria</taxon>
        <taxon>Bacillati</taxon>
        <taxon>Bacillota</taxon>
        <taxon>Bacilli</taxon>
        <taxon>Bacillales</taxon>
        <taxon>Paenibacillaceae</taxon>
        <taxon>Paenibacillus</taxon>
    </lineage>
</organism>
<dbReference type="Proteomes" id="UP001364764">
    <property type="component" value="Chromosome"/>
</dbReference>
<evidence type="ECO:0000256" key="5">
    <source>
        <dbReference type="ARBA" id="ARBA00023600"/>
    </source>
</evidence>
<evidence type="ECO:0000256" key="2">
    <source>
        <dbReference type="ARBA" id="ARBA00022692"/>
    </source>
</evidence>
<keyword evidence="4" id="KW-0472">Membrane</keyword>
<proteinExistence type="inferred from homology"/>
<evidence type="ECO:0000256" key="1">
    <source>
        <dbReference type="ARBA" id="ARBA00004141"/>
    </source>
</evidence>
<evidence type="ECO:0000313" key="7">
    <source>
        <dbReference type="Proteomes" id="UP001364764"/>
    </source>
</evidence>
<comment type="similarity">
    <text evidence="5">Belongs to the bacteriophage holin family. Cp-1 holin subfamily.</text>
</comment>
<keyword evidence="2" id="KW-0812">Transmembrane</keyword>
<dbReference type="InterPro" id="IPR006480">
    <property type="entry name" value="Phage_holin_4_1"/>
</dbReference>
<evidence type="ECO:0000313" key="6">
    <source>
        <dbReference type="EMBL" id="WWP23574.1"/>
    </source>
</evidence>
<protein>
    <submittedName>
        <fullName evidence="6">Phage holin family protein</fullName>
    </submittedName>
</protein>
<name>A0ABD8B164_PAEAM</name>
<dbReference type="RefSeq" id="WP_076319058.1">
    <property type="nucleotide sequence ID" value="NZ_CP145892.1"/>
</dbReference>